<dbReference type="AlphaFoldDB" id="A0A1H5X6P6"/>
<dbReference type="Proteomes" id="UP000236753">
    <property type="component" value="Unassembled WGS sequence"/>
</dbReference>
<evidence type="ECO:0000313" key="1">
    <source>
        <dbReference type="EMBL" id="SEG07411.1"/>
    </source>
</evidence>
<reference evidence="1 2" key="1">
    <citation type="submission" date="2016-10" db="EMBL/GenBank/DDBJ databases">
        <authorList>
            <person name="de Groot N.N."/>
        </authorList>
    </citation>
    <scope>NUCLEOTIDE SEQUENCE [LARGE SCALE GENOMIC DNA]</scope>
    <source>
        <strain evidence="1 2">Nm13</strain>
    </source>
</reference>
<name>A0A1H5X6P6_9PROT</name>
<organism evidence="1 2">
    <name type="scientific">Nitrosomonas ureae</name>
    <dbReference type="NCBI Taxonomy" id="44577"/>
    <lineage>
        <taxon>Bacteria</taxon>
        <taxon>Pseudomonadati</taxon>
        <taxon>Pseudomonadota</taxon>
        <taxon>Betaproteobacteria</taxon>
        <taxon>Nitrosomonadales</taxon>
        <taxon>Nitrosomonadaceae</taxon>
        <taxon>Nitrosomonas</taxon>
    </lineage>
</organism>
<evidence type="ECO:0000313" key="2">
    <source>
        <dbReference type="Proteomes" id="UP000236753"/>
    </source>
</evidence>
<accession>A0A1H5X6P6</accession>
<dbReference type="EMBL" id="FNUX01000024">
    <property type="protein sequence ID" value="SEG07411.1"/>
    <property type="molecule type" value="Genomic_DNA"/>
</dbReference>
<proteinExistence type="predicted"/>
<gene>
    <name evidence="1" type="ORF">SAMN05216334_12443</name>
</gene>
<protein>
    <submittedName>
        <fullName evidence="1">Uncharacterized protein</fullName>
    </submittedName>
</protein>
<sequence>MSSSNENGGNIGETAKAVAELTKSFPIYQDAIQPAAKEIGKSLHLVARAVTPALAPAEGLCISVCIVLFDLYSSSPR</sequence>